<sequence>MTTAQNSAVALPAEDGLTLLPPAQPMQPGSINQLMQHAQSMDTAHKLADQMCRTPLVPEIYQVGSYPNRDKDDDAVVGAGTAAILYGMELGLNPIQSLQQIFPVHGQPGIYARTAVALLKARGYKIWTEATTDEAVTVMGQAPDGTAEGSTWTIERAEKAGYVPTIDEKTGDYRKNQRGRLIGNEKYLTDPQAMLYAKAAMEVCRKLAPEVLMGIGDRDDAAVADEQDSPRRVRNEAAAPGVDDLRTRMGIEAPPKSAAGEGPSAEAAEAVGESTESDTAAPSKDDVRRLNHLFDRAGIGWKSAADKAKKKAVIQKLIERTVEDDTPLTADECAKVIDQLQRLVASGEAEGRGDAALVETVTGLATEDDSQSGGA</sequence>
<reference evidence="2 3" key="1">
    <citation type="submission" date="2019-05" db="EMBL/GenBank/DDBJ databases">
        <authorList>
            <person name="Bortz R.L."/>
            <person name="Snisky T."/>
            <person name="Capreri D."/>
            <person name="Dobina S."/>
            <person name="Lemmon M."/>
            <person name="Nisperos M."/>
            <person name="Soffer N."/>
            <person name="Tsuchihashi K."/>
            <person name="Butela K.A."/>
            <person name="Garlena R.A."/>
            <person name="Russell D.A."/>
            <person name="Pope W.H."/>
            <person name="Jacobs-Sera D."/>
            <person name="Hatfull G.F."/>
        </authorList>
    </citation>
    <scope>NUCLEOTIDE SEQUENCE [LARGE SCALE GENOMIC DNA]</scope>
</reference>
<name>A0A514A325_9CAUD</name>
<keyword evidence="3" id="KW-1185">Reference proteome</keyword>
<dbReference type="GeneID" id="77928507"/>
<dbReference type="EMBL" id="MK919469">
    <property type="protein sequence ID" value="QDH47661.1"/>
    <property type="molecule type" value="Genomic_DNA"/>
</dbReference>
<gene>
    <name evidence="2" type="primary">58</name>
    <name evidence="2" type="ORF">SEA_MADELINE_58</name>
</gene>
<protein>
    <submittedName>
        <fullName evidence="2">RecT-like ssDNA binding protein</fullName>
    </submittedName>
</protein>
<evidence type="ECO:0000313" key="3">
    <source>
        <dbReference type="Proteomes" id="UP000316333"/>
    </source>
</evidence>
<accession>A0A514A325</accession>
<proteinExistence type="predicted"/>
<dbReference type="RefSeq" id="YP_010652682.1">
    <property type="nucleotide sequence ID" value="NC_070788.1"/>
</dbReference>
<feature type="region of interest" description="Disordered" evidence="1">
    <location>
        <begin position="223"/>
        <end position="286"/>
    </location>
</feature>
<organism evidence="2 3">
    <name type="scientific">Gordonia phage Madeline</name>
    <dbReference type="NCBI Taxonomy" id="2591189"/>
    <lineage>
        <taxon>Viruses</taxon>
        <taxon>Duplodnaviria</taxon>
        <taxon>Heunggongvirae</taxon>
        <taxon>Uroviricota</taxon>
        <taxon>Caudoviricetes</taxon>
        <taxon>Nymbaxtervirinae</taxon>
        <taxon>Nymphadoravirus</taxon>
        <taxon>Nymphadoravirus madeline</taxon>
    </lineage>
</organism>
<dbReference type="Proteomes" id="UP000316333">
    <property type="component" value="Segment"/>
</dbReference>
<evidence type="ECO:0000313" key="2">
    <source>
        <dbReference type="EMBL" id="QDH47661.1"/>
    </source>
</evidence>
<dbReference type="KEGG" id="vg:77928507"/>
<feature type="compositionally biased region" description="Low complexity" evidence="1">
    <location>
        <begin position="257"/>
        <end position="274"/>
    </location>
</feature>
<evidence type="ECO:0000256" key="1">
    <source>
        <dbReference type="SAM" id="MobiDB-lite"/>
    </source>
</evidence>